<dbReference type="GeneID" id="60321654"/>
<dbReference type="KEGG" id="vg:60321654"/>
<proteinExistence type="predicted"/>
<organism evidence="1 2">
    <name type="scientific">Mycobacterium phage Aminay</name>
    <dbReference type="NCBI Taxonomy" id="2250291"/>
    <lineage>
        <taxon>Viruses</taxon>
        <taxon>Duplodnaviria</taxon>
        <taxon>Heunggongvirae</taxon>
        <taxon>Uroviricota</taxon>
        <taxon>Caudoviricetes</taxon>
        <taxon>Weiservirinae</taxon>
        <taxon>Aminayvirus</taxon>
        <taxon>Aminayvirus aminay</taxon>
    </lineage>
</organism>
<dbReference type="Proteomes" id="UP000259472">
    <property type="component" value="Segment"/>
</dbReference>
<keyword evidence="2" id="KW-1185">Reference proteome</keyword>
<dbReference type="EMBL" id="MH509442">
    <property type="protein sequence ID" value="AXH46930.1"/>
    <property type="molecule type" value="Genomic_DNA"/>
</dbReference>
<name>A0A345KV78_9CAUD</name>
<evidence type="ECO:0000313" key="2">
    <source>
        <dbReference type="Proteomes" id="UP000259472"/>
    </source>
</evidence>
<sequence>MTTTASIEARRAALLTHTATGELLKAAELLDALGQTKSPEQRMTAAWISDEIERRVGIIRDDELAAFDAALDETGSYIAALKRLRPALAR</sequence>
<reference evidence="2" key="1">
    <citation type="submission" date="2018-06" db="EMBL/GenBank/DDBJ databases">
        <authorList>
            <person name="Zhirakovskaya E."/>
        </authorList>
    </citation>
    <scope>NUCLEOTIDE SEQUENCE [LARGE SCALE GENOMIC DNA]</scope>
</reference>
<evidence type="ECO:0000313" key="1">
    <source>
        <dbReference type="EMBL" id="AXH46930.1"/>
    </source>
</evidence>
<dbReference type="RefSeq" id="YP_009950244.1">
    <property type="nucleotide sequence ID" value="NC_051588.1"/>
</dbReference>
<protein>
    <submittedName>
        <fullName evidence="1">Uncharacterized protein</fullName>
    </submittedName>
</protein>
<accession>A0A345KV78</accession>
<gene>
    <name evidence="1" type="primary">94</name>
    <name evidence="1" type="ORF">SEA_AMINAY_94</name>
</gene>